<comment type="caution">
    <text evidence="1">The sequence shown here is derived from an EMBL/GenBank/DDBJ whole genome shotgun (WGS) entry which is preliminary data.</text>
</comment>
<dbReference type="EMBL" id="BIFQ01000002">
    <property type="protein sequence ID" value="GCE08173.1"/>
    <property type="molecule type" value="Genomic_DNA"/>
</dbReference>
<evidence type="ECO:0000313" key="1">
    <source>
        <dbReference type="EMBL" id="GCE08173.1"/>
    </source>
</evidence>
<dbReference type="Proteomes" id="UP000287224">
    <property type="component" value="Unassembled WGS sequence"/>
</dbReference>
<name>A0A401ZMU3_9CHLR</name>
<keyword evidence="2" id="KW-1185">Reference proteome</keyword>
<reference evidence="2" key="1">
    <citation type="submission" date="2018-12" db="EMBL/GenBank/DDBJ databases">
        <title>Tengunoibacter tsumagoiensis gen. nov., sp. nov., Dictyobacter kobayashii sp. nov., D. alpinus sp. nov., and D. joshuensis sp. nov. and description of Dictyobacteraceae fam. nov. within the order Ktedonobacterales isolated from Tengu-no-mugimeshi.</title>
        <authorList>
            <person name="Wang C.M."/>
            <person name="Zheng Y."/>
            <person name="Sakai Y."/>
            <person name="Toyoda A."/>
            <person name="Minakuchi Y."/>
            <person name="Abe K."/>
            <person name="Yokota A."/>
            <person name="Yabe S."/>
        </authorList>
    </citation>
    <scope>NUCLEOTIDE SEQUENCE [LARGE SCALE GENOMIC DNA]</scope>
    <source>
        <strain evidence="2">S-27</strain>
    </source>
</reference>
<proteinExistence type="predicted"/>
<sequence length="77" mass="8819">MQKPPYRTPTERHAQGRIAAFQKKYRIEEAAILCRLRGNMFVSRNISMLRWTSSFLVACSKVERIGGKPGTYGDMIV</sequence>
<dbReference type="AlphaFoldDB" id="A0A401ZMU3"/>
<gene>
    <name evidence="1" type="ORF">KDAU_55020</name>
</gene>
<protein>
    <submittedName>
        <fullName evidence="1">Uncharacterized protein</fullName>
    </submittedName>
</protein>
<accession>A0A401ZMU3</accession>
<evidence type="ECO:0000313" key="2">
    <source>
        <dbReference type="Proteomes" id="UP000287224"/>
    </source>
</evidence>
<organism evidence="1 2">
    <name type="scientific">Dictyobacter aurantiacus</name>
    <dbReference type="NCBI Taxonomy" id="1936993"/>
    <lineage>
        <taxon>Bacteria</taxon>
        <taxon>Bacillati</taxon>
        <taxon>Chloroflexota</taxon>
        <taxon>Ktedonobacteria</taxon>
        <taxon>Ktedonobacterales</taxon>
        <taxon>Dictyobacteraceae</taxon>
        <taxon>Dictyobacter</taxon>
    </lineage>
</organism>